<keyword evidence="4" id="KW-1185">Reference proteome</keyword>
<feature type="chain" id="PRO_5005290128" evidence="1">
    <location>
        <begin position="21"/>
        <end position="187"/>
    </location>
</feature>
<protein>
    <submittedName>
        <fullName evidence="3">Nose resistant to fluoxetine protein 6-like isoform x1 protein</fullName>
    </submittedName>
</protein>
<reference evidence="3 4" key="1">
    <citation type="submission" date="2015-04" db="EMBL/GenBank/DDBJ databases">
        <title>Lasius niger genome sequencing.</title>
        <authorList>
            <person name="Konorov E.A."/>
            <person name="Nikitin M.A."/>
            <person name="Kirill M.V."/>
            <person name="Chang P."/>
        </authorList>
    </citation>
    <scope>NUCLEOTIDE SEQUENCE [LARGE SCALE GENOMIC DNA]</scope>
    <source>
        <tissue evidence="3">Whole</tissue>
    </source>
</reference>
<dbReference type="AlphaFoldDB" id="A0A0J7KPL2"/>
<evidence type="ECO:0000313" key="4">
    <source>
        <dbReference type="Proteomes" id="UP000036403"/>
    </source>
</evidence>
<dbReference type="OrthoDB" id="10006435at2759"/>
<organism evidence="3 4">
    <name type="scientific">Lasius niger</name>
    <name type="common">Black garden ant</name>
    <dbReference type="NCBI Taxonomy" id="67767"/>
    <lineage>
        <taxon>Eukaryota</taxon>
        <taxon>Metazoa</taxon>
        <taxon>Ecdysozoa</taxon>
        <taxon>Arthropoda</taxon>
        <taxon>Hexapoda</taxon>
        <taxon>Insecta</taxon>
        <taxon>Pterygota</taxon>
        <taxon>Neoptera</taxon>
        <taxon>Endopterygota</taxon>
        <taxon>Hymenoptera</taxon>
        <taxon>Apocrita</taxon>
        <taxon>Aculeata</taxon>
        <taxon>Formicoidea</taxon>
        <taxon>Formicidae</taxon>
        <taxon>Formicinae</taxon>
        <taxon>Lasius</taxon>
        <taxon>Lasius</taxon>
    </lineage>
</organism>
<feature type="domain" description="Nose resistant-to-fluoxetine protein N-terminal" evidence="2">
    <location>
        <begin position="69"/>
        <end position="185"/>
    </location>
</feature>
<dbReference type="EMBL" id="LBMM01004564">
    <property type="protein sequence ID" value="KMQ92287.1"/>
    <property type="molecule type" value="Genomic_DNA"/>
</dbReference>
<dbReference type="PANTHER" id="PTHR11161">
    <property type="entry name" value="O-ACYLTRANSFERASE"/>
    <property type="match status" value="1"/>
</dbReference>
<dbReference type="Pfam" id="PF20146">
    <property type="entry name" value="NRF"/>
    <property type="match status" value="1"/>
</dbReference>
<evidence type="ECO:0000256" key="1">
    <source>
        <dbReference type="SAM" id="SignalP"/>
    </source>
</evidence>
<dbReference type="Proteomes" id="UP000036403">
    <property type="component" value="Unassembled WGS sequence"/>
</dbReference>
<dbReference type="InterPro" id="IPR052728">
    <property type="entry name" value="O2_lipid_transport_reg"/>
</dbReference>
<evidence type="ECO:0000259" key="2">
    <source>
        <dbReference type="Pfam" id="PF20146"/>
    </source>
</evidence>
<proteinExistence type="predicted"/>
<name>A0A0J7KPL2_LASNI</name>
<gene>
    <name evidence="3" type="ORF">RF55_7750</name>
</gene>
<sequence length="187" mass="21068">MISHALWTLLLLICTRDSIASTEKIAHTGNTLEDVQRELKYDGIESIALFPRELTLLQQAIDTIDDDTCRDQCQSVLNGVRNLTGWAIKFYDASGKFPSLLVGSVYQLSNFDECIDLDDETPAGSHGQYCLGEADVEVPEIYLCKNGSVWQAFRNVKERYREPTRKLYWGVCVPAGCTVENIQDVIR</sequence>
<evidence type="ECO:0000313" key="3">
    <source>
        <dbReference type="EMBL" id="KMQ92287.1"/>
    </source>
</evidence>
<feature type="signal peptide" evidence="1">
    <location>
        <begin position="1"/>
        <end position="20"/>
    </location>
</feature>
<comment type="caution">
    <text evidence="3">The sequence shown here is derived from an EMBL/GenBank/DDBJ whole genome shotgun (WGS) entry which is preliminary data.</text>
</comment>
<keyword evidence="1" id="KW-0732">Signal</keyword>
<accession>A0A0J7KPL2</accession>
<dbReference type="PaxDb" id="67767-A0A0J7KPL2"/>
<dbReference type="InterPro" id="IPR006621">
    <property type="entry name" value="Nose-resist-to-fluoxetine_N"/>
</dbReference>
<dbReference type="PANTHER" id="PTHR11161:SF0">
    <property type="entry name" value="O-ACYLTRANSFERASE LIKE PROTEIN"/>
    <property type="match status" value="1"/>
</dbReference>